<dbReference type="GO" id="GO:0008270">
    <property type="term" value="F:zinc ion binding"/>
    <property type="evidence" value="ECO:0007669"/>
    <property type="project" value="UniProtKB-KW"/>
</dbReference>
<evidence type="ECO:0000256" key="4">
    <source>
        <dbReference type="ARBA" id="ARBA00004906"/>
    </source>
</evidence>
<comment type="subcellular location">
    <subcellularLocation>
        <location evidence="3">Cytoplasm</location>
    </subcellularLocation>
    <subcellularLocation>
        <location evidence="2">Nucleus</location>
    </subcellularLocation>
</comment>
<evidence type="ECO:0000256" key="3">
    <source>
        <dbReference type="ARBA" id="ARBA00004496"/>
    </source>
</evidence>
<feature type="region of interest" description="Disordered" evidence="23">
    <location>
        <begin position="50"/>
        <end position="72"/>
    </location>
</feature>
<evidence type="ECO:0000256" key="16">
    <source>
        <dbReference type="ARBA" id="ARBA00044896"/>
    </source>
</evidence>
<comment type="subunit">
    <text evidence="18">Catalytic component of multiple cullin-5-RING E3 ubiquitin-protein ligase complexes (ECS complexes, also named CRL5 complexes) composed of CUL5, Elongin BC (ELOB and ELOC), RNF7/RBX2 and a variable SOCS box domain-containing protein as substrate-specific recognition component. Also interacts (with lower preference) with CUL1, CUL2, CUL3, CUL4A and CUL4B; additional evidence is however required to confirm this result in vivo. Interacts with UBE2F. Interacts with CSNK2B, the interaction is not affected by phosphorylation by CK2. May also interact with DCUN1D1, DCUN1D2, DCUN1D3, DCUN1D4 and DCUN1D5.</text>
</comment>
<evidence type="ECO:0000256" key="20">
    <source>
        <dbReference type="ARBA" id="ARBA00078874"/>
    </source>
</evidence>
<evidence type="ECO:0000256" key="8">
    <source>
        <dbReference type="ARBA" id="ARBA00022490"/>
    </source>
</evidence>
<dbReference type="GO" id="GO:0043161">
    <property type="term" value="P:proteasome-mediated ubiquitin-dependent protein catabolic process"/>
    <property type="evidence" value="ECO:0007669"/>
    <property type="project" value="UniProtKB-ARBA"/>
</dbReference>
<dbReference type="STRING" id="52904.ENSSMAP00000032770"/>
<dbReference type="InterPro" id="IPR001841">
    <property type="entry name" value="Znf_RING"/>
</dbReference>
<keyword evidence="9" id="KW-0808">Transferase</keyword>
<dbReference type="InterPro" id="IPR013083">
    <property type="entry name" value="Znf_RING/FYVE/PHD"/>
</dbReference>
<dbReference type="SUPFAM" id="SSF57850">
    <property type="entry name" value="RING/U-box"/>
    <property type="match status" value="1"/>
</dbReference>
<comment type="pathway">
    <text evidence="5">Protein modification; protein neddylation.</text>
</comment>
<evidence type="ECO:0000256" key="11">
    <source>
        <dbReference type="ARBA" id="ARBA00022771"/>
    </source>
</evidence>
<feature type="compositionally biased region" description="Low complexity" evidence="23">
    <location>
        <begin position="55"/>
        <end position="68"/>
    </location>
</feature>
<keyword evidence="11 22" id="KW-0863">Zinc-finger</keyword>
<dbReference type="CDD" id="cd16466">
    <property type="entry name" value="RING-H2_RBX2"/>
    <property type="match status" value="1"/>
</dbReference>
<keyword evidence="24" id="KW-0732">Signal</keyword>
<evidence type="ECO:0000256" key="6">
    <source>
        <dbReference type="ARBA" id="ARBA00009273"/>
    </source>
</evidence>
<sequence length="159" mass="17643">METVRLLPPQLALAVALPSCCVHLVLALASPANVTPLQCRAAEMDDGEEPGLVLSHNTHNTHNTSSGSKSGGDKMFSLKKWNAVAMWSWDVECDTCAICRVQVMDACLRCQAENKQEDCVVVWGECNHSFHNCCMSLWVKQNNRCPLCQQDWVVQRIGK</sequence>
<dbReference type="OrthoDB" id="8962942at2759"/>
<comment type="similarity">
    <text evidence="6">Belongs to the RING-box family.</text>
</comment>
<evidence type="ECO:0000256" key="18">
    <source>
        <dbReference type="ARBA" id="ARBA00062884"/>
    </source>
</evidence>
<keyword evidence="15" id="KW-0539">Nucleus</keyword>
<evidence type="ECO:0000256" key="10">
    <source>
        <dbReference type="ARBA" id="ARBA00022723"/>
    </source>
</evidence>
<dbReference type="GO" id="GO:0035556">
    <property type="term" value="P:intracellular signal transduction"/>
    <property type="evidence" value="ECO:0007669"/>
    <property type="project" value="UniProtKB-ARBA"/>
</dbReference>
<dbReference type="EC" id="2.3.2.32" evidence="17"/>
<accession>A0A2U9B5F3</accession>
<comment type="pathway">
    <text evidence="4">Protein modification; protein ubiquitination.</text>
</comment>
<evidence type="ECO:0000256" key="23">
    <source>
        <dbReference type="SAM" id="MobiDB-lite"/>
    </source>
</evidence>
<dbReference type="GO" id="GO:0005829">
    <property type="term" value="C:cytosol"/>
    <property type="evidence" value="ECO:0007669"/>
    <property type="project" value="UniProtKB-ARBA"/>
</dbReference>
<evidence type="ECO:0000256" key="15">
    <source>
        <dbReference type="ARBA" id="ARBA00023242"/>
    </source>
</evidence>
<dbReference type="FunFam" id="3.30.40.10:FF:000156">
    <property type="entry name" value="RING-box protein 2 isoform X1"/>
    <property type="match status" value="1"/>
</dbReference>
<evidence type="ECO:0000313" key="26">
    <source>
        <dbReference type="EMBL" id="AWO99172.1"/>
    </source>
</evidence>
<evidence type="ECO:0000256" key="19">
    <source>
        <dbReference type="ARBA" id="ARBA00069656"/>
    </source>
</evidence>
<dbReference type="EMBL" id="CP026245">
    <property type="protein sequence ID" value="AWO99172.1"/>
    <property type="molecule type" value="Genomic_DNA"/>
</dbReference>
<name>A0A2U9B5F3_SCOMX</name>
<evidence type="ECO:0000256" key="5">
    <source>
        <dbReference type="ARBA" id="ARBA00005032"/>
    </source>
</evidence>
<keyword evidence="13" id="KW-0862">Zinc</keyword>
<keyword evidence="8" id="KW-0963">Cytoplasm</keyword>
<feature type="domain" description="RING-type" evidence="25">
    <location>
        <begin position="107"/>
        <end position="149"/>
    </location>
</feature>
<proteinExistence type="inferred from homology"/>
<evidence type="ECO:0000259" key="25">
    <source>
        <dbReference type="PROSITE" id="PS50089"/>
    </source>
</evidence>
<evidence type="ECO:0000256" key="2">
    <source>
        <dbReference type="ARBA" id="ARBA00004123"/>
    </source>
</evidence>
<dbReference type="Pfam" id="PF12678">
    <property type="entry name" value="zf-rbx1"/>
    <property type="match status" value="1"/>
</dbReference>
<dbReference type="InterPro" id="IPR051031">
    <property type="entry name" value="RING-box_E3_Ubiquitin_Ligase"/>
</dbReference>
<comment type="catalytic activity">
    <reaction evidence="16">
        <text>S-[NEDD8-protein]-yl-[E2 NEDD8-conjugating enzyme]-L-cysteine + [cullin]-L-lysine = [E2 NEDD8-conjugating enzyme]-L-cysteine + N(6)-[NEDD8-protein]-yl-[cullin]-L-lysine.</text>
        <dbReference type="EC" id="2.3.2.32"/>
    </reaction>
</comment>
<keyword evidence="14" id="KW-0007">Acetylation</keyword>
<evidence type="ECO:0000256" key="21">
    <source>
        <dbReference type="ARBA" id="ARBA00083543"/>
    </source>
</evidence>
<dbReference type="PROSITE" id="PS50089">
    <property type="entry name" value="ZF_RING_2"/>
    <property type="match status" value="1"/>
</dbReference>
<dbReference type="PANTHER" id="PTHR11210">
    <property type="entry name" value="RING BOX"/>
    <property type="match status" value="1"/>
</dbReference>
<gene>
    <name evidence="26" type="ORF">SMAX5B_010176</name>
</gene>
<dbReference type="GO" id="GO:0031466">
    <property type="term" value="C:Cul5-RING ubiquitin ligase complex"/>
    <property type="evidence" value="ECO:0007669"/>
    <property type="project" value="UniProtKB-ARBA"/>
</dbReference>
<feature type="chain" id="PRO_5015982778" description="RING-box protein 2" evidence="24">
    <location>
        <begin position="28"/>
        <end position="159"/>
    </location>
</feature>
<dbReference type="Gene3D" id="3.30.40.10">
    <property type="entry name" value="Zinc/RING finger domain, C3HC4 (zinc finger)"/>
    <property type="match status" value="1"/>
</dbReference>
<organism evidence="26 27">
    <name type="scientific">Scophthalmus maximus</name>
    <name type="common">Turbot</name>
    <name type="synonym">Psetta maxima</name>
    <dbReference type="NCBI Taxonomy" id="52904"/>
    <lineage>
        <taxon>Eukaryota</taxon>
        <taxon>Metazoa</taxon>
        <taxon>Chordata</taxon>
        <taxon>Craniata</taxon>
        <taxon>Vertebrata</taxon>
        <taxon>Euteleostomi</taxon>
        <taxon>Actinopterygii</taxon>
        <taxon>Neopterygii</taxon>
        <taxon>Teleostei</taxon>
        <taxon>Neoteleostei</taxon>
        <taxon>Acanthomorphata</taxon>
        <taxon>Carangaria</taxon>
        <taxon>Pleuronectiformes</taxon>
        <taxon>Pleuronectoidei</taxon>
        <taxon>Scophthalmidae</taxon>
        <taxon>Scophthalmus</taxon>
    </lineage>
</organism>
<dbReference type="EC" id="2.3.2.27" evidence="7"/>
<evidence type="ECO:0000256" key="12">
    <source>
        <dbReference type="ARBA" id="ARBA00022786"/>
    </source>
</evidence>
<protein>
    <recommendedName>
        <fullName evidence="19">RING-box protein 2</fullName>
        <ecNumber evidence="7">2.3.2.27</ecNumber>
        <ecNumber evidence="17">2.3.2.32</ecNumber>
    </recommendedName>
    <alternativeName>
        <fullName evidence="20">RING finger protein 7</fullName>
    </alternativeName>
    <alternativeName>
        <fullName evidence="21">Sensitive to apoptosis gene protein</fullName>
    </alternativeName>
</protein>
<evidence type="ECO:0000256" key="14">
    <source>
        <dbReference type="ARBA" id="ARBA00022990"/>
    </source>
</evidence>
<evidence type="ECO:0000256" key="1">
    <source>
        <dbReference type="ARBA" id="ARBA00000900"/>
    </source>
</evidence>
<evidence type="ECO:0000313" key="27">
    <source>
        <dbReference type="Proteomes" id="UP000246464"/>
    </source>
</evidence>
<evidence type="ECO:0000256" key="9">
    <source>
        <dbReference type="ARBA" id="ARBA00022679"/>
    </source>
</evidence>
<feature type="signal peptide" evidence="24">
    <location>
        <begin position="1"/>
        <end position="27"/>
    </location>
</feature>
<dbReference type="GO" id="GO:0061630">
    <property type="term" value="F:ubiquitin protein ligase activity"/>
    <property type="evidence" value="ECO:0007669"/>
    <property type="project" value="UniProtKB-EC"/>
</dbReference>
<evidence type="ECO:0000256" key="17">
    <source>
        <dbReference type="ARBA" id="ARBA00044971"/>
    </source>
</evidence>
<keyword evidence="27" id="KW-1185">Reference proteome</keyword>
<evidence type="ECO:0000256" key="13">
    <source>
        <dbReference type="ARBA" id="ARBA00022833"/>
    </source>
</evidence>
<dbReference type="GO" id="GO:0061663">
    <property type="term" value="F:NEDD8 ligase activity"/>
    <property type="evidence" value="ECO:0007669"/>
    <property type="project" value="UniProtKB-EC"/>
</dbReference>
<dbReference type="Proteomes" id="UP000246464">
    <property type="component" value="Chromosome 3"/>
</dbReference>
<evidence type="ECO:0000256" key="22">
    <source>
        <dbReference type="PROSITE-ProRule" id="PRU00175"/>
    </source>
</evidence>
<comment type="catalytic activity">
    <reaction evidence="1">
        <text>S-ubiquitinyl-[E2 ubiquitin-conjugating enzyme]-L-cysteine + [acceptor protein]-L-lysine = [E2 ubiquitin-conjugating enzyme]-L-cysteine + N(6)-ubiquitinyl-[acceptor protein]-L-lysine.</text>
        <dbReference type="EC" id="2.3.2.27"/>
    </reaction>
</comment>
<dbReference type="GO" id="GO:0005634">
    <property type="term" value="C:nucleus"/>
    <property type="evidence" value="ECO:0007669"/>
    <property type="project" value="UniProtKB-SubCell"/>
</dbReference>
<keyword evidence="10" id="KW-0479">Metal-binding</keyword>
<evidence type="ECO:0000256" key="7">
    <source>
        <dbReference type="ARBA" id="ARBA00012483"/>
    </source>
</evidence>
<keyword evidence="12" id="KW-0833">Ubl conjugation pathway</keyword>
<dbReference type="InterPro" id="IPR024766">
    <property type="entry name" value="Znf_RING_H2"/>
</dbReference>
<dbReference type="AlphaFoldDB" id="A0A2U9B5F3"/>
<reference evidence="26 27" key="1">
    <citation type="submission" date="2017-12" db="EMBL/GenBank/DDBJ databases">
        <title>Integrating genomic resources of turbot (Scophthalmus maximus) in depth evaluation of genetic and physical mapping variation across individuals.</title>
        <authorList>
            <person name="Martinez P."/>
        </authorList>
    </citation>
    <scope>NUCLEOTIDE SEQUENCE [LARGE SCALE GENOMIC DNA]</scope>
</reference>
<evidence type="ECO:0000256" key="24">
    <source>
        <dbReference type="SAM" id="SignalP"/>
    </source>
</evidence>